<dbReference type="InterPro" id="IPR003593">
    <property type="entry name" value="AAA+_ATPase"/>
</dbReference>
<accession>A0A9D1ZXQ7</accession>
<comment type="caution">
    <text evidence="6">The sequence shown here is derived from an EMBL/GenBank/DDBJ whole genome shotgun (WGS) entry which is preliminary data.</text>
</comment>
<gene>
    <name evidence="6" type="ORF">H9821_10150</name>
</gene>
<keyword evidence="2" id="KW-0813">Transport</keyword>
<keyword evidence="4 6" id="KW-0067">ATP-binding</keyword>
<name>A0A9D1ZXQ7_9MICC</name>
<protein>
    <submittedName>
        <fullName evidence="6">ATP-binding cassette domain-containing protein</fullName>
    </submittedName>
</protein>
<dbReference type="SMART" id="SM00382">
    <property type="entry name" value="AAA"/>
    <property type="match status" value="1"/>
</dbReference>
<evidence type="ECO:0000313" key="7">
    <source>
        <dbReference type="Proteomes" id="UP000824134"/>
    </source>
</evidence>
<evidence type="ECO:0000256" key="4">
    <source>
        <dbReference type="ARBA" id="ARBA00022840"/>
    </source>
</evidence>
<dbReference type="InterPro" id="IPR003439">
    <property type="entry name" value="ABC_transporter-like_ATP-bd"/>
</dbReference>
<dbReference type="InterPro" id="IPR027417">
    <property type="entry name" value="P-loop_NTPase"/>
</dbReference>
<evidence type="ECO:0000259" key="5">
    <source>
        <dbReference type="PROSITE" id="PS50893"/>
    </source>
</evidence>
<evidence type="ECO:0000313" key="6">
    <source>
        <dbReference type="EMBL" id="HIY95994.1"/>
    </source>
</evidence>
<dbReference type="GO" id="GO:0043190">
    <property type="term" value="C:ATP-binding cassette (ABC) transporter complex"/>
    <property type="evidence" value="ECO:0007669"/>
    <property type="project" value="TreeGrafter"/>
</dbReference>
<dbReference type="Pfam" id="PF00005">
    <property type="entry name" value="ABC_tran"/>
    <property type="match status" value="1"/>
</dbReference>
<keyword evidence="3" id="KW-0547">Nucleotide-binding</keyword>
<evidence type="ECO:0000256" key="2">
    <source>
        <dbReference type="ARBA" id="ARBA00022448"/>
    </source>
</evidence>
<dbReference type="GO" id="GO:0005524">
    <property type="term" value="F:ATP binding"/>
    <property type="evidence" value="ECO:0007669"/>
    <property type="project" value="UniProtKB-KW"/>
</dbReference>
<evidence type="ECO:0000256" key="3">
    <source>
        <dbReference type="ARBA" id="ARBA00022741"/>
    </source>
</evidence>
<dbReference type="GO" id="GO:0016887">
    <property type="term" value="F:ATP hydrolysis activity"/>
    <property type="evidence" value="ECO:0007669"/>
    <property type="project" value="InterPro"/>
</dbReference>
<dbReference type="Proteomes" id="UP000824134">
    <property type="component" value="Unassembled WGS sequence"/>
</dbReference>
<dbReference type="InterPro" id="IPR050095">
    <property type="entry name" value="ECF_ABC_transporter_ATP-bd"/>
</dbReference>
<organism evidence="6 7">
    <name type="scientific">Candidatus Rothia avicola</name>
    <dbReference type="NCBI Taxonomy" id="2840478"/>
    <lineage>
        <taxon>Bacteria</taxon>
        <taxon>Bacillati</taxon>
        <taxon>Actinomycetota</taxon>
        <taxon>Actinomycetes</taxon>
        <taxon>Micrococcales</taxon>
        <taxon>Micrococcaceae</taxon>
        <taxon>Rothia</taxon>
    </lineage>
</organism>
<dbReference type="AlphaFoldDB" id="A0A9D1ZXQ7"/>
<dbReference type="PROSITE" id="PS50893">
    <property type="entry name" value="ABC_TRANSPORTER_2"/>
    <property type="match status" value="1"/>
</dbReference>
<feature type="domain" description="ABC transporter" evidence="5">
    <location>
        <begin position="198"/>
        <end position="412"/>
    </location>
</feature>
<dbReference type="EMBL" id="DXCN01000077">
    <property type="protein sequence ID" value="HIY95994.1"/>
    <property type="molecule type" value="Genomic_DNA"/>
</dbReference>
<comment type="similarity">
    <text evidence="1">Belongs to the ABC transporter superfamily.</text>
</comment>
<dbReference type="SUPFAM" id="SSF52540">
    <property type="entry name" value="P-loop containing nucleoside triphosphate hydrolases"/>
    <property type="match status" value="2"/>
</dbReference>
<dbReference type="Gene3D" id="3.40.50.300">
    <property type="entry name" value="P-loop containing nucleotide triphosphate hydrolases"/>
    <property type="match status" value="2"/>
</dbReference>
<dbReference type="PANTHER" id="PTHR43553:SF24">
    <property type="entry name" value="ENERGY-COUPLING FACTOR TRANSPORTER ATP-BINDING PROTEIN ECFA1"/>
    <property type="match status" value="1"/>
</dbReference>
<dbReference type="PANTHER" id="PTHR43553">
    <property type="entry name" value="HEAVY METAL TRANSPORTER"/>
    <property type="match status" value="1"/>
</dbReference>
<proteinExistence type="inferred from homology"/>
<evidence type="ECO:0000256" key="1">
    <source>
        <dbReference type="ARBA" id="ARBA00005417"/>
    </source>
</evidence>
<sequence>MIYTRTLVLGARGTGKTARLQTWAQERDGLFVPSNPQALMTGLVPTVAEEIALGVEQLVGSRDQLHRAVQAVAADLGISDLLAAHPLQLSGGQTQLVALAAYLVLGQMGGSLDGAAVPALALDEPLLGLDDAMRARVLDAFARYPADLAWASARPQADEENLAASVENLGEGVSPSAGAPSLPSLPARAAAGVLARDLAISPVTPARRRWKKPVATPAATGINLDLTPGDCLILTGPNGAGKSTLLRTIAGLLPPVAGQLAIGGVQPHRQDAPARATLAQLVAQTPAHHFLAPTVDADMKLGNGAKANDSTREALRDAVLPAGSGETHPLDLLPAEQHLLALAEALTAGASYLLLDEPTAGLDAPGLEQVAVLIAAHCAAGGGAIVATHDQELTQALAARLPLHHYRLDARR</sequence>
<dbReference type="GO" id="GO:0042626">
    <property type="term" value="F:ATPase-coupled transmembrane transporter activity"/>
    <property type="evidence" value="ECO:0007669"/>
    <property type="project" value="TreeGrafter"/>
</dbReference>
<reference evidence="6" key="1">
    <citation type="journal article" date="2021" name="PeerJ">
        <title>Extensive microbial diversity within the chicken gut microbiome revealed by metagenomics and culture.</title>
        <authorList>
            <person name="Gilroy R."/>
            <person name="Ravi A."/>
            <person name="Getino M."/>
            <person name="Pursley I."/>
            <person name="Horton D.L."/>
            <person name="Alikhan N.F."/>
            <person name="Baker D."/>
            <person name="Gharbi K."/>
            <person name="Hall N."/>
            <person name="Watson M."/>
            <person name="Adriaenssens E.M."/>
            <person name="Foster-Nyarko E."/>
            <person name="Jarju S."/>
            <person name="Secka A."/>
            <person name="Antonio M."/>
            <person name="Oren A."/>
            <person name="Chaudhuri R.R."/>
            <person name="La Ragione R."/>
            <person name="Hildebrand F."/>
            <person name="Pallen M.J."/>
        </authorList>
    </citation>
    <scope>NUCLEOTIDE SEQUENCE</scope>
    <source>
        <strain evidence="6">ChiHjej12B11-9195</strain>
    </source>
</reference>
<reference evidence="6" key="2">
    <citation type="submission" date="2021-04" db="EMBL/GenBank/DDBJ databases">
        <authorList>
            <person name="Gilroy R."/>
        </authorList>
    </citation>
    <scope>NUCLEOTIDE SEQUENCE</scope>
    <source>
        <strain evidence="6">ChiHjej12B11-9195</strain>
    </source>
</reference>